<name>A0A7C9EIV7_OPUST</name>
<reference evidence="1" key="2">
    <citation type="submission" date="2020-07" db="EMBL/GenBank/DDBJ databases">
        <authorList>
            <person name="Vera ALvarez R."/>
            <person name="Arias-Moreno D.M."/>
            <person name="Jimenez-Jacinto V."/>
            <person name="Jimenez-Bremont J.F."/>
            <person name="Swaminathan K."/>
            <person name="Moose S.P."/>
            <person name="Guerrero-Gonzalez M.L."/>
            <person name="Marino-Ramirez L."/>
            <person name="Landsman D."/>
            <person name="Rodriguez-Kessler M."/>
            <person name="Delgado-Sanchez P."/>
        </authorList>
    </citation>
    <scope>NUCLEOTIDE SEQUENCE</scope>
    <source>
        <tissue evidence="1">Cladode</tissue>
    </source>
</reference>
<proteinExistence type="predicted"/>
<sequence>MLYSILDNRYNIYNTASKSLSNPEFYLTRRCVTPYLIVFFNKKKQPGSTEGFEINIFYARSLHASLKPASMQFFMGEHLRTSSTCTDCGHKSTLNKPAMPGSLG</sequence>
<organism evidence="1">
    <name type="scientific">Opuntia streptacantha</name>
    <name type="common">Prickly pear cactus</name>
    <name type="synonym">Opuntia cardona</name>
    <dbReference type="NCBI Taxonomy" id="393608"/>
    <lineage>
        <taxon>Eukaryota</taxon>
        <taxon>Viridiplantae</taxon>
        <taxon>Streptophyta</taxon>
        <taxon>Embryophyta</taxon>
        <taxon>Tracheophyta</taxon>
        <taxon>Spermatophyta</taxon>
        <taxon>Magnoliopsida</taxon>
        <taxon>eudicotyledons</taxon>
        <taxon>Gunneridae</taxon>
        <taxon>Pentapetalae</taxon>
        <taxon>Caryophyllales</taxon>
        <taxon>Cactineae</taxon>
        <taxon>Cactaceae</taxon>
        <taxon>Opuntioideae</taxon>
        <taxon>Opuntia</taxon>
    </lineage>
</organism>
<protein>
    <submittedName>
        <fullName evidence="1">Uncharacterized protein</fullName>
    </submittedName>
</protein>
<accession>A0A7C9EIV7</accession>
<dbReference type="AlphaFoldDB" id="A0A7C9EIV7"/>
<dbReference type="EMBL" id="GISG01244334">
    <property type="protein sequence ID" value="MBA4669582.1"/>
    <property type="molecule type" value="Transcribed_RNA"/>
</dbReference>
<reference evidence="1" key="1">
    <citation type="journal article" date="2013" name="J. Plant Res.">
        <title>Effect of fungi and light on seed germination of three Opuntia species from semiarid lands of central Mexico.</title>
        <authorList>
            <person name="Delgado-Sanchez P."/>
            <person name="Jimenez-Bremont J.F."/>
            <person name="Guerrero-Gonzalez Mde L."/>
            <person name="Flores J."/>
        </authorList>
    </citation>
    <scope>NUCLEOTIDE SEQUENCE</scope>
    <source>
        <tissue evidence="1">Cladode</tissue>
    </source>
</reference>
<evidence type="ECO:0000313" key="1">
    <source>
        <dbReference type="EMBL" id="MBA4669582.1"/>
    </source>
</evidence>